<evidence type="ECO:0000313" key="3">
    <source>
        <dbReference type="Proteomes" id="UP001622594"/>
    </source>
</evidence>
<protein>
    <submittedName>
        <fullName evidence="2">Uncharacterized protein</fullName>
    </submittedName>
</protein>
<name>A0ABZ1L948_9ACTN</name>
<accession>A0ABZ1L948</accession>
<keyword evidence="1" id="KW-0472">Membrane</keyword>
<feature type="transmembrane region" description="Helical" evidence="1">
    <location>
        <begin position="184"/>
        <end position="203"/>
    </location>
</feature>
<reference evidence="2 3" key="1">
    <citation type="submission" date="2022-10" db="EMBL/GenBank/DDBJ databases">
        <title>The complete genomes of actinobacterial strains from the NBC collection.</title>
        <authorList>
            <person name="Joergensen T.S."/>
            <person name="Alvarez Arevalo M."/>
            <person name="Sterndorff E.B."/>
            <person name="Faurdal D."/>
            <person name="Vuksanovic O."/>
            <person name="Mourched A.-S."/>
            <person name="Charusanti P."/>
            <person name="Shaw S."/>
            <person name="Blin K."/>
            <person name="Weber T."/>
        </authorList>
    </citation>
    <scope>NUCLEOTIDE SEQUENCE [LARGE SCALE GENOMIC DNA]</scope>
    <source>
        <strain evidence="2 3">NBC_00123</strain>
    </source>
</reference>
<organism evidence="2 3">
    <name type="scientific">Streptomyces zaomyceticus</name>
    <dbReference type="NCBI Taxonomy" id="68286"/>
    <lineage>
        <taxon>Bacteria</taxon>
        <taxon>Bacillati</taxon>
        <taxon>Actinomycetota</taxon>
        <taxon>Actinomycetes</taxon>
        <taxon>Kitasatosporales</taxon>
        <taxon>Streptomycetaceae</taxon>
        <taxon>Streptomyces</taxon>
    </lineage>
</organism>
<dbReference type="RefSeq" id="WP_406334341.1">
    <property type="nucleotide sequence ID" value="NZ_CP108188.1"/>
</dbReference>
<sequence>MTTTAQETSLSTRFVSCRLGRSDLRRLAEIATDGIDASNVKISTTHNNVSFEAEEIDALIDQVQSSRGYDDRVPWKSLTVKGRKLTGRSPVFERYIRLEVHDDIRITVSGSDHIWVHGQLARIQLFLANRNGQEQERLFPPSKPKVEFVAGLCLLLWFYVFAAASISGRADPSSESAKLWRDASLWVLIPVVITQTWSFLFKLTKKAAAKGKISFTSDVATGSIWQRMDWQTRILFITLIVAALAAVGTLVSAGADVLKP</sequence>
<keyword evidence="3" id="KW-1185">Reference proteome</keyword>
<feature type="transmembrane region" description="Helical" evidence="1">
    <location>
        <begin position="146"/>
        <end position="164"/>
    </location>
</feature>
<dbReference type="Proteomes" id="UP001622594">
    <property type="component" value="Chromosome"/>
</dbReference>
<dbReference type="EMBL" id="CP108188">
    <property type="protein sequence ID" value="WTR69906.1"/>
    <property type="molecule type" value="Genomic_DNA"/>
</dbReference>
<gene>
    <name evidence="2" type="ORF">OG814_11795</name>
</gene>
<feature type="transmembrane region" description="Helical" evidence="1">
    <location>
        <begin position="234"/>
        <end position="255"/>
    </location>
</feature>
<proteinExistence type="predicted"/>
<evidence type="ECO:0000256" key="1">
    <source>
        <dbReference type="SAM" id="Phobius"/>
    </source>
</evidence>
<keyword evidence="1" id="KW-0812">Transmembrane</keyword>
<keyword evidence="1" id="KW-1133">Transmembrane helix</keyword>
<evidence type="ECO:0000313" key="2">
    <source>
        <dbReference type="EMBL" id="WTR69906.1"/>
    </source>
</evidence>